<evidence type="ECO:0000259" key="1">
    <source>
        <dbReference type="Pfam" id="PF00561"/>
    </source>
</evidence>
<proteinExistence type="predicted"/>
<dbReference type="PRINTS" id="PR00111">
    <property type="entry name" value="ABHYDROLASE"/>
</dbReference>
<dbReference type="SUPFAM" id="SSF53474">
    <property type="entry name" value="alpha/beta-Hydrolases"/>
    <property type="match status" value="1"/>
</dbReference>
<accession>A0AAE3G4X6</accession>
<dbReference type="InterPro" id="IPR000073">
    <property type="entry name" value="AB_hydrolase_1"/>
</dbReference>
<organism evidence="2 3">
    <name type="scientific">Natronocella acetinitrilica</name>
    <dbReference type="NCBI Taxonomy" id="414046"/>
    <lineage>
        <taxon>Bacteria</taxon>
        <taxon>Pseudomonadati</taxon>
        <taxon>Pseudomonadota</taxon>
        <taxon>Gammaproteobacteria</taxon>
        <taxon>Chromatiales</taxon>
        <taxon>Ectothiorhodospiraceae</taxon>
        <taxon>Natronocella</taxon>
    </lineage>
</organism>
<dbReference type="EMBL" id="JALJXV010000004">
    <property type="protein sequence ID" value="MCP1674816.1"/>
    <property type="molecule type" value="Genomic_DNA"/>
</dbReference>
<reference evidence="2" key="1">
    <citation type="submission" date="2022-03" db="EMBL/GenBank/DDBJ databases">
        <title>Genomic Encyclopedia of Type Strains, Phase III (KMG-III): the genomes of soil and plant-associated and newly described type strains.</title>
        <authorList>
            <person name="Whitman W."/>
        </authorList>
    </citation>
    <scope>NUCLEOTIDE SEQUENCE</scope>
    <source>
        <strain evidence="2">ANL 6-2</strain>
    </source>
</reference>
<evidence type="ECO:0000313" key="2">
    <source>
        <dbReference type="EMBL" id="MCP1674816.1"/>
    </source>
</evidence>
<dbReference type="InterPro" id="IPR050266">
    <property type="entry name" value="AB_hydrolase_sf"/>
</dbReference>
<dbReference type="PANTHER" id="PTHR43798">
    <property type="entry name" value="MONOACYLGLYCEROL LIPASE"/>
    <property type="match status" value="1"/>
</dbReference>
<dbReference type="GO" id="GO:0016020">
    <property type="term" value="C:membrane"/>
    <property type="evidence" value="ECO:0007669"/>
    <property type="project" value="TreeGrafter"/>
</dbReference>
<feature type="domain" description="AB hydrolase-1" evidence="1">
    <location>
        <begin position="19"/>
        <end position="242"/>
    </location>
</feature>
<evidence type="ECO:0000313" key="3">
    <source>
        <dbReference type="Proteomes" id="UP001205843"/>
    </source>
</evidence>
<dbReference type="PANTHER" id="PTHR43798:SF33">
    <property type="entry name" value="HYDROLASE, PUTATIVE (AFU_ORTHOLOGUE AFUA_2G14860)-RELATED"/>
    <property type="match status" value="1"/>
</dbReference>
<gene>
    <name evidence="2" type="ORF">J2T57_001954</name>
</gene>
<dbReference type="InterPro" id="IPR029058">
    <property type="entry name" value="AB_hydrolase_fold"/>
</dbReference>
<dbReference type="Gene3D" id="3.40.50.1820">
    <property type="entry name" value="alpha/beta hydrolase"/>
    <property type="match status" value="1"/>
</dbReference>
<dbReference type="RefSeq" id="WP_253477262.1">
    <property type="nucleotide sequence ID" value="NZ_JALJXV010000004.1"/>
</dbReference>
<protein>
    <submittedName>
        <fullName evidence="2">Pimeloyl-ACP methyl ester carboxylesterase</fullName>
    </submittedName>
</protein>
<sequence>MTTQLIERMAVELDGEGTAVVMLHGLGGTSNTFTPQMPVLRSGYRVVRPDLPGAGRSRAPDRSSIGDLVQAVLRMCNVLGVEKAHFVGHSMGTIVCQHLAVERPSLVKSLSLFGALMEPPEQARPALKDRATKAREDGMADIADAIVQAATSSETKERNPLAIAMVRESLMRQSPEGYAVNCEALSDARAADIGRIGCPVLLVTGEEDGVGPPSVSRQMAEKLENGRSVILPRCGHWTTFERFEEVNRELRSFLASVR</sequence>
<dbReference type="Pfam" id="PF00561">
    <property type="entry name" value="Abhydrolase_1"/>
    <property type="match status" value="1"/>
</dbReference>
<dbReference type="AlphaFoldDB" id="A0AAE3G4X6"/>
<name>A0AAE3G4X6_9GAMM</name>
<dbReference type="Proteomes" id="UP001205843">
    <property type="component" value="Unassembled WGS sequence"/>
</dbReference>
<keyword evidence="3" id="KW-1185">Reference proteome</keyword>
<comment type="caution">
    <text evidence="2">The sequence shown here is derived from an EMBL/GenBank/DDBJ whole genome shotgun (WGS) entry which is preliminary data.</text>
</comment>